<evidence type="ECO:0000256" key="1">
    <source>
        <dbReference type="SAM" id="MobiDB-lite"/>
    </source>
</evidence>
<dbReference type="Gene3D" id="3.30.230.100">
    <property type="match status" value="1"/>
</dbReference>
<dbReference type="InterPro" id="IPR032157">
    <property type="entry name" value="PAC4"/>
</dbReference>
<dbReference type="Proteomes" id="UP000838763">
    <property type="component" value="Unassembled WGS sequence"/>
</dbReference>
<feature type="compositionally biased region" description="Polar residues" evidence="1">
    <location>
        <begin position="85"/>
        <end position="94"/>
    </location>
</feature>
<proteinExistence type="predicted"/>
<evidence type="ECO:0000313" key="2">
    <source>
        <dbReference type="EMBL" id="CAI4212956.1"/>
    </source>
</evidence>
<accession>A0A9P1H026</accession>
<protein>
    <submittedName>
        <fullName evidence="2">Uncharacterized protein</fullName>
    </submittedName>
</protein>
<dbReference type="AlphaFoldDB" id="A0A9P1H026"/>
<organism evidence="2 3">
    <name type="scientific">Parascedosporium putredinis</name>
    <dbReference type="NCBI Taxonomy" id="1442378"/>
    <lineage>
        <taxon>Eukaryota</taxon>
        <taxon>Fungi</taxon>
        <taxon>Dikarya</taxon>
        <taxon>Ascomycota</taxon>
        <taxon>Pezizomycotina</taxon>
        <taxon>Sordariomycetes</taxon>
        <taxon>Hypocreomycetidae</taxon>
        <taxon>Microascales</taxon>
        <taxon>Microascaceae</taxon>
        <taxon>Parascedosporium</taxon>
    </lineage>
</organism>
<dbReference type="EMBL" id="CALLCH030000006">
    <property type="protein sequence ID" value="CAI4212956.1"/>
    <property type="molecule type" value="Genomic_DNA"/>
</dbReference>
<dbReference type="Pfam" id="PF16093">
    <property type="entry name" value="PAC4"/>
    <property type="match status" value="1"/>
</dbReference>
<comment type="caution">
    <text evidence="2">The sequence shown here is derived from an EMBL/GenBank/DDBJ whole genome shotgun (WGS) entry which is preliminary data.</text>
</comment>
<dbReference type="GO" id="GO:0043248">
    <property type="term" value="P:proteasome assembly"/>
    <property type="evidence" value="ECO:0007669"/>
    <property type="project" value="InterPro"/>
</dbReference>
<dbReference type="OrthoDB" id="5407417at2759"/>
<sequence>MQRFNPTQPISTPLFTQESNLEFATRIAKLLARKTQLPAYVGTSLNLSSMGMGGTPEEEMEAFKKVIEVILAKTEHVRQPPPGSETASTTSVKA</sequence>
<reference evidence="2" key="1">
    <citation type="submission" date="2022-11" db="EMBL/GenBank/DDBJ databases">
        <authorList>
            <person name="Scott C."/>
            <person name="Bruce N."/>
        </authorList>
    </citation>
    <scope>NUCLEOTIDE SEQUENCE</scope>
</reference>
<evidence type="ECO:0000313" key="3">
    <source>
        <dbReference type="Proteomes" id="UP000838763"/>
    </source>
</evidence>
<feature type="region of interest" description="Disordered" evidence="1">
    <location>
        <begin position="75"/>
        <end position="94"/>
    </location>
</feature>
<gene>
    <name evidence="2" type="ORF">PPNO1_LOCUS2707</name>
</gene>
<name>A0A9P1H026_9PEZI</name>
<keyword evidence="3" id="KW-1185">Reference proteome</keyword>